<feature type="domain" description="Peptidase S9 prolyl oligopeptidase catalytic" evidence="4">
    <location>
        <begin position="84"/>
        <end position="134"/>
    </location>
</feature>
<dbReference type="Proteomes" id="UP001480595">
    <property type="component" value="Unassembled WGS sequence"/>
</dbReference>
<evidence type="ECO:0000259" key="4">
    <source>
        <dbReference type="Pfam" id="PF00326"/>
    </source>
</evidence>
<keyword evidence="2" id="KW-0378">Hydrolase</keyword>
<accession>A0ABR1TBB7</accession>
<gene>
    <name evidence="5" type="ORF">PG994_012753</name>
</gene>
<keyword evidence="6" id="KW-1185">Reference proteome</keyword>
<comment type="similarity">
    <text evidence="1">Belongs to the peptidase S9C family.</text>
</comment>
<dbReference type="PANTHER" id="PTHR42776:SF27">
    <property type="entry name" value="DIPEPTIDYL PEPTIDASE FAMILY MEMBER 6"/>
    <property type="match status" value="1"/>
</dbReference>
<evidence type="ECO:0000313" key="5">
    <source>
        <dbReference type="EMBL" id="KAK8043915.1"/>
    </source>
</evidence>
<comment type="caution">
    <text evidence="5">The sequence shown here is derived from an EMBL/GenBank/DDBJ whole genome shotgun (WGS) entry which is preliminary data.</text>
</comment>
<reference evidence="5 6" key="1">
    <citation type="submission" date="2023-01" db="EMBL/GenBank/DDBJ databases">
        <title>Analysis of 21 Apiospora genomes using comparative genomics revels a genus with tremendous synthesis potential of carbohydrate active enzymes and secondary metabolites.</title>
        <authorList>
            <person name="Sorensen T."/>
        </authorList>
    </citation>
    <scope>NUCLEOTIDE SEQUENCE [LARGE SCALE GENOMIC DNA]</scope>
    <source>
        <strain evidence="5 6">CBS 135458</strain>
    </source>
</reference>
<dbReference type="InterPro" id="IPR001375">
    <property type="entry name" value="Peptidase_S9_cat"/>
</dbReference>
<dbReference type="EMBL" id="JAQQWL010000012">
    <property type="protein sequence ID" value="KAK8043915.1"/>
    <property type="molecule type" value="Genomic_DNA"/>
</dbReference>
<organism evidence="5 6">
    <name type="scientific">Apiospora phragmitis</name>
    <dbReference type="NCBI Taxonomy" id="2905665"/>
    <lineage>
        <taxon>Eukaryota</taxon>
        <taxon>Fungi</taxon>
        <taxon>Dikarya</taxon>
        <taxon>Ascomycota</taxon>
        <taxon>Pezizomycotina</taxon>
        <taxon>Sordariomycetes</taxon>
        <taxon>Xylariomycetidae</taxon>
        <taxon>Amphisphaeriales</taxon>
        <taxon>Apiosporaceae</taxon>
        <taxon>Apiospora</taxon>
    </lineage>
</organism>
<protein>
    <recommendedName>
        <fullName evidence="3">Dipeptidyl-peptidase V</fullName>
    </recommendedName>
</protein>
<dbReference type="RefSeq" id="XP_066710310.1">
    <property type="nucleotide sequence ID" value="XM_066864162.1"/>
</dbReference>
<evidence type="ECO:0000313" key="6">
    <source>
        <dbReference type="Proteomes" id="UP001480595"/>
    </source>
</evidence>
<dbReference type="InterPro" id="IPR029058">
    <property type="entry name" value="AB_hydrolase_fold"/>
</dbReference>
<evidence type="ECO:0000256" key="3">
    <source>
        <dbReference type="ARBA" id="ARBA00032829"/>
    </source>
</evidence>
<evidence type="ECO:0000256" key="1">
    <source>
        <dbReference type="ARBA" id="ARBA00010040"/>
    </source>
</evidence>
<sequence length="220" mass="24325">MVQLSDHGRMFRDRSVGHCAFVACESADGKETLDGVHLIPRQFVSTSDTPKKPLPKFVLLHGGPYASRTDAFDAWDPLTFITPLLLAKGFAVLMPNYRSSSGRGHQFASYTRGGMGIYDEPDVVSLTQHLVAQYAGRAPWAAADKPDASSRSGSAIWEFREAAEVRRIPPLLILRGQEDRRVPVSQAHGFRRALDQAGLMDQTEFVTFVPLISLRNFPVV</sequence>
<evidence type="ECO:0000256" key="2">
    <source>
        <dbReference type="ARBA" id="ARBA00022801"/>
    </source>
</evidence>
<dbReference type="PANTHER" id="PTHR42776">
    <property type="entry name" value="SERINE PEPTIDASE S9 FAMILY MEMBER"/>
    <property type="match status" value="1"/>
</dbReference>
<dbReference type="SUPFAM" id="SSF53474">
    <property type="entry name" value="alpha/beta-Hydrolases"/>
    <property type="match status" value="1"/>
</dbReference>
<proteinExistence type="inferred from homology"/>
<dbReference type="Pfam" id="PF00326">
    <property type="entry name" value="Peptidase_S9"/>
    <property type="match status" value="1"/>
</dbReference>
<dbReference type="Gene3D" id="3.40.50.1820">
    <property type="entry name" value="alpha/beta hydrolase"/>
    <property type="match status" value="1"/>
</dbReference>
<name>A0ABR1TBB7_9PEZI</name>
<dbReference type="GeneID" id="92097225"/>